<proteinExistence type="predicted"/>
<keyword evidence="3" id="KW-1185">Reference proteome</keyword>
<accession>A0A2L2T316</accession>
<sequence length="102" mass="10213">MAPGSVPAGSGRAGSSSSSEILEQVALALATAAGLASGLVLSWALGPVVGGGPSLFCSVPFCERANESGQVQAEYNVGEWKSAEDESQGYGIGRPEAKVQDT</sequence>
<name>A0A2L2T316_9HYPO</name>
<evidence type="ECO:0000256" key="1">
    <source>
        <dbReference type="SAM" id="MobiDB-lite"/>
    </source>
</evidence>
<reference evidence="3" key="1">
    <citation type="submission" date="2014-10" db="EMBL/GenBank/DDBJ databases">
        <authorList>
            <person name="King R."/>
        </authorList>
    </citation>
    <scope>NUCLEOTIDE SEQUENCE [LARGE SCALE GENOMIC DNA]</scope>
    <source>
        <strain evidence="3">A3/5</strain>
    </source>
</reference>
<dbReference type="Proteomes" id="UP000245910">
    <property type="component" value="Chromosome IIII"/>
</dbReference>
<organism evidence="2 3">
    <name type="scientific">Fusarium venenatum</name>
    <dbReference type="NCBI Taxonomy" id="56646"/>
    <lineage>
        <taxon>Eukaryota</taxon>
        <taxon>Fungi</taxon>
        <taxon>Dikarya</taxon>
        <taxon>Ascomycota</taxon>
        <taxon>Pezizomycotina</taxon>
        <taxon>Sordariomycetes</taxon>
        <taxon>Hypocreomycetidae</taxon>
        <taxon>Hypocreales</taxon>
        <taxon>Nectriaceae</taxon>
        <taxon>Fusarium</taxon>
    </lineage>
</organism>
<dbReference type="EMBL" id="LN649232">
    <property type="protein sequence ID" value="CEI40742.1"/>
    <property type="molecule type" value="Genomic_DNA"/>
</dbReference>
<evidence type="ECO:0000313" key="3">
    <source>
        <dbReference type="Proteomes" id="UP000245910"/>
    </source>
</evidence>
<dbReference type="AlphaFoldDB" id="A0A2L2T316"/>
<protein>
    <submittedName>
        <fullName evidence="2">Uncharacterized protein</fullName>
    </submittedName>
</protein>
<feature type="region of interest" description="Disordered" evidence="1">
    <location>
        <begin position="82"/>
        <end position="102"/>
    </location>
</feature>
<evidence type="ECO:0000313" key="2">
    <source>
        <dbReference type="EMBL" id="CEI40742.1"/>
    </source>
</evidence>